<dbReference type="EMBL" id="FTNE01000014">
    <property type="protein sequence ID" value="SIR05082.1"/>
    <property type="molecule type" value="Genomic_DNA"/>
</dbReference>
<protein>
    <recommendedName>
        <fullName evidence="3">Tripartite-type tricarboxylate transporter, receptor component TctC</fullName>
    </recommendedName>
</protein>
<keyword evidence="2" id="KW-1185">Reference proteome</keyword>
<comment type="caution">
    <text evidence="1">The sequence shown here is derived from an EMBL/GenBank/DDBJ whole genome shotgun (WGS) entry which is preliminary data.</text>
</comment>
<proteinExistence type="predicted"/>
<evidence type="ECO:0000313" key="2">
    <source>
        <dbReference type="Proteomes" id="UP000186308"/>
    </source>
</evidence>
<sequence>MMRRRVVLGGLGMAGLMLRDGIAAPPMVIADQVDRTMPDYAILVCGPHGGRIDRWSLAFAQGIRGALSPHRAIQLQRVGGEDGVTGANRLQTMVVPDGRTAAVLPNEAIIAFLTGDPRVHFQPGDWIPIMAGVTAAVLVVRGGLPRLADAAPIRLAAASPESPDLAALLAFQRLGVSTAPIFGLRGATAIARAFAAGEADAVLLTGEDVPADAASLSAYGGVAIGTLGVVDERDRVMADPLMNDLPTIHAIAEKRGGAPLPPALEQAYRAVAAASRIDFMAVLPHLTTPTTVAAWRQAAESAGDMQAMQAAAAASAISLTVTGAAAAAAPFDVAADGLLALRQFLFQHFGWHPS</sequence>
<dbReference type="Proteomes" id="UP000186308">
    <property type="component" value="Unassembled WGS sequence"/>
</dbReference>
<gene>
    <name evidence="1" type="ORF">SAMN05421828_11457</name>
</gene>
<evidence type="ECO:0008006" key="3">
    <source>
        <dbReference type="Google" id="ProtNLM"/>
    </source>
</evidence>
<dbReference type="AlphaFoldDB" id="A0A8G2FEM8"/>
<evidence type="ECO:0000313" key="1">
    <source>
        <dbReference type="EMBL" id="SIR05082.1"/>
    </source>
</evidence>
<name>A0A8G2FEM8_ACIRU</name>
<organism evidence="1 2">
    <name type="scientific">Acidiphilium rubrum</name>
    <dbReference type="NCBI Taxonomy" id="526"/>
    <lineage>
        <taxon>Bacteria</taxon>
        <taxon>Pseudomonadati</taxon>
        <taxon>Pseudomonadota</taxon>
        <taxon>Alphaproteobacteria</taxon>
        <taxon>Acetobacterales</taxon>
        <taxon>Acidocellaceae</taxon>
        <taxon>Acidiphilium</taxon>
    </lineage>
</organism>
<accession>A0A8G2FEM8</accession>
<reference evidence="1 2" key="1">
    <citation type="submission" date="2017-01" db="EMBL/GenBank/DDBJ databases">
        <authorList>
            <person name="Varghese N."/>
            <person name="Submissions S."/>
        </authorList>
    </citation>
    <scope>NUCLEOTIDE SEQUENCE [LARGE SCALE GENOMIC DNA]</scope>
    <source>
        <strain evidence="1 2">ATCC 35905</strain>
    </source>
</reference>